<feature type="coiled-coil region" evidence="1">
    <location>
        <begin position="1222"/>
        <end position="1249"/>
    </location>
</feature>
<organism evidence="3 4">
    <name type="scientific">Plasmodium gallinaceum</name>
    <dbReference type="NCBI Taxonomy" id="5849"/>
    <lineage>
        <taxon>Eukaryota</taxon>
        <taxon>Sar</taxon>
        <taxon>Alveolata</taxon>
        <taxon>Apicomplexa</taxon>
        <taxon>Aconoidasida</taxon>
        <taxon>Haemosporida</taxon>
        <taxon>Plasmodiidae</taxon>
        <taxon>Plasmodium</taxon>
        <taxon>Plasmodium (Haemamoeba)</taxon>
    </lineage>
</organism>
<dbReference type="Proteomes" id="UP000220797">
    <property type="component" value="Unassembled WGS sequence"/>
</dbReference>
<sequence length="2350" mass="283443">MDITYRNKDKEIKLKNMNFSDQNNNFLKNINNLKYKKNNLKNNFISKFSFNEHIEKINKKFATCKDLKHMEYFCDKILNNEITKKLRYYKNIINFYKNYNYIIIKFNMVKIFVLENKKKKKYLFEYKNENEALKKDAEIFQNIIKEHYIKINKYNKKFNGEMRYINQINKNEKINKEKNILKKKKTYKTNLFKILAIFLDDIVKKYFFFEDNKVNNSYLILISKNKNNNENFVLETYKYSKINFIKKYSPSVKNMFSFLSNIYQIQRKNTFYSDNEYIKNDKLFLKRLNFKLRKIFYILNVNKFMKISTERRFSKIKDRKKEIHGILKREILKKRVKCFIYNSYLKNYYNKLFKIKKKKKIRLSMVKLLKFHKTKLRKKIQNIEEFKKCYKLKCENFKKCILNTLELIISNVNVTKLKKKNVTLIENIRNCFFFITTMKNKKLIGGVINIKKKYKLIKLKKIQKYQNHFKSIKNDNEPRNMLKSRNFQMEFPIIANKDILKEKLHVKKYNNLLSYNSFIIEIIINKNMNHYRYTDKKTSYEVYFLVGKKKINKIIISKNITKYIKKKYKYLYYLKKKENFIIKHFIDKLYLKNKLCCYFIKNIKGSKRKLPIQYPFLQNEINKSFLSYNINNRILKYINNFKERNLKSNIKINNTNRQLELYEKKNMINNTEEIIDFLIRINNKFSLKKWVNEENLKFKPDKSIEKTENSYNKRKRTFSTFYLNELNKNTNNKINEHFFVKNKYNKINFLKKNIFHREITKNTGYYESNNNNNSNTDIYPYEIKKKVMIDSFNKDCNKFIIEKLMEKKDKNIRDILIINLTNKKKSEAKSIQRRGYNKNYNLIGKYKIKRSNRIRNSNYNNNIKGFLNMNNNNLNREINRKHNNNYYFDIFVGNNKRNNLCMYNNANYNGGYINNTTDNNTNVYLNYFDKNKIIDNPGNLLFIEKNKIYNRKKELQNGINFLFLNSNINNVATNSLRYDILKKYANHTNLKSRVKCILKNKYKERKKKRVSSNFPYYMNYLKKKKKISYNNINNFYKENKHLIHNNELKKEDLSKCSECINIDLYKVSSLGEFSNLLNENKNEGNYKYDDKYNTMEINNIENYSNDKYNESNMNCVSYFKNSLNGKSYFENNSIDESDFEDNLNNINYFRNNKRNTYYLSDIFDEKSLEIELSIKSKSENKSVLLGDGENNNISITSGIKEENILNENLMNNKLMDDSSLLYEKESKELVQKNRKKKKKKKNLDCILNEDLPLESIDNILKNNCDINLENNYNEEEKPIEDNFESDNNKESLKNNIDLEVAVMERHSSILINRGIKTKKCVDYSLYNTYAKSSFLQCAEQADNHFIGNYLDRYNDENFYHLRQKIKLCLSRTFANLKTTSETCVLHFTNLIFDLYISRFNSKEEIIDSIINDIVTEEKQFSDVMVQLLKEFYPKIYNDFIYKEQLKNKYKILYQELKESCDLIYHFIAIICLFISQKYYNYRLISIDLIAKTYCKSHLEGLRKVYALNNDLIKDASPDYYSATQYLDTTFSSHSVNKNFALEVEICILKKLNYDLSIPTAYSLLDSLLKANENINFLKVRNDYNSTEGEILLRIANIDNIFLKYKSSTLAMAIYEILNFNICKDKMQRELFDFTKLSDFNHVEEISMRREKDNDFDLYLEKEKKEKEKKNELKFLKRQARSLIIAEEEDRFITASKYINEKTKIYKYIKKIIIKLCFLIKKKIPKSYYNCDYNLSEKLSSHIKRFHKSKIAYLNRIKMKKLNKAKKGVDINIKNEETEKFLNTNSSVKIYKISKEFGNNALIDVKNKIKENNKNHKIEEQQKHMYESEKKKKLEEIRNDEIKFQSIKNKIIEKLNKCIKKLIKLKYDDIPIKYCTTHILEGDKLKIYIKNDNDIENINNANKMKKNSLNNVKDMPLKYNFQTRSKSNYIIGTRTKSTDEHLVYYYNYISKLKSRLINGLKYFLRRIKKIKNREVYVQKMNMSFLFKKRKRKKRKKEKTLKNIPLYKQLLNEIKIFFLWIYKLTNIEIRPLINFSDLKFISVIKYYEKNYSKYVLRKLNYMDDNSVEQDKKIAEENFEDFKMSSKKTMKRGRDNDIYENHTNKIVKKDFQEKKSKVLNKIYIEEVKSTIEGGEKFFYPFLKSTVEIKRLKNKEDIIEHKENIKGNDQNNKNVLILENVKCENTKNKTNFYEKIKYMKNNGGEIIEEKKKKESERDKDDNSLLGKKEHESLEKQKDKFGENVENNHLFSVTNFENLAKINSDWITINDPQVDECAKELMECFLKWKNQDYISKNWTFNEYPNCKEYYFSLVFGDLKSSEALKGIIEMMHMKYNHLLNIYKEINIQNNLLYYE</sequence>
<gene>
    <name evidence="3" type="ORF">PGAL8A_00128600</name>
</gene>
<comment type="caution">
    <text evidence="3">The sequence shown here is derived from an EMBL/GenBank/DDBJ whole genome shotgun (WGS) entry which is preliminary data.</text>
</comment>
<dbReference type="VEuPathDB" id="PlasmoDB:PGAL8A_00128600"/>
<dbReference type="OMA" id="FLKVRND"/>
<name>A0A1J1GML8_PLAGA</name>
<proteinExistence type="predicted"/>
<reference evidence="3" key="1">
    <citation type="submission" date="2015-04" db="EMBL/GenBank/DDBJ databases">
        <authorList>
            <consortium name="Pathogen Informatics"/>
        </authorList>
    </citation>
    <scope>NUCLEOTIDE SEQUENCE [LARGE SCALE GENOMIC DNA]</scope>
    <source>
        <strain evidence="3">8A</strain>
    </source>
</reference>
<dbReference type="GeneID" id="39729811"/>
<evidence type="ECO:0000256" key="1">
    <source>
        <dbReference type="SAM" id="Coils"/>
    </source>
</evidence>
<evidence type="ECO:0000313" key="4">
    <source>
        <dbReference type="Proteomes" id="UP000220797"/>
    </source>
</evidence>
<dbReference type="Gene3D" id="1.10.472.10">
    <property type="entry name" value="Cyclin-like"/>
    <property type="match status" value="1"/>
</dbReference>
<feature type="region of interest" description="Disordered" evidence="2">
    <location>
        <begin position="2205"/>
        <end position="2234"/>
    </location>
</feature>
<keyword evidence="4" id="KW-1185">Reference proteome</keyword>
<dbReference type="EMBL" id="CVMV01000017">
    <property type="protein sequence ID" value="CRG93579.1"/>
    <property type="molecule type" value="Genomic_DNA"/>
</dbReference>
<dbReference type="OrthoDB" id="5590282at2759"/>
<evidence type="ECO:0000313" key="3">
    <source>
        <dbReference type="EMBL" id="CRG93579.1"/>
    </source>
</evidence>
<dbReference type="RefSeq" id="XP_028526401.1">
    <property type="nucleotide sequence ID" value="XM_028674807.1"/>
</dbReference>
<keyword evidence="1" id="KW-0175">Coiled coil</keyword>
<evidence type="ECO:0000256" key="2">
    <source>
        <dbReference type="SAM" id="MobiDB-lite"/>
    </source>
</evidence>
<accession>A0A1J1GML8</accession>
<protein>
    <submittedName>
        <fullName evidence="3">Cyclin, putative</fullName>
    </submittedName>
</protein>